<dbReference type="PANTHER" id="PTHR42701">
    <property type="entry name" value="IMIDAZOLE GLYCEROL PHOSPHATE SYNTHASE SUBUNIT HISH"/>
    <property type="match status" value="1"/>
</dbReference>
<evidence type="ECO:0000256" key="2">
    <source>
        <dbReference type="ARBA" id="ARBA00011152"/>
    </source>
</evidence>
<dbReference type="EC" id="4.3.2.10" evidence="11"/>
<dbReference type="GO" id="GO:0000105">
    <property type="term" value="P:L-histidine biosynthetic process"/>
    <property type="evidence" value="ECO:0007669"/>
    <property type="project" value="UniProtKB-UniRule"/>
</dbReference>
<dbReference type="GO" id="GO:0005737">
    <property type="term" value="C:cytoplasm"/>
    <property type="evidence" value="ECO:0007669"/>
    <property type="project" value="UniProtKB-SubCell"/>
</dbReference>
<dbReference type="AlphaFoldDB" id="D0WIP7"/>
<evidence type="ECO:0000313" key="14">
    <source>
        <dbReference type="EMBL" id="EEZ60646.1"/>
    </source>
</evidence>
<gene>
    <name evidence="11 14" type="primary">hisH</name>
    <name evidence="14" type="ORF">HMPREF0762_01722</name>
</gene>
<dbReference type="UniPathway" id="UPA00031">
    <property type="reaction ID" value="UER00010"/>
</dbReference>
<dbReference type="HAMAP" id="MF_00278">
    <property type="entry name" value="HisH"/>
    <property type="match status" value="1"/>
</dbReference>
<dbReference type="InterPro" id="IPR029062">
    <property type="entry name" value="Class_I_gatase-like"/>
</dbReference>
<comment type="pathway">
    <text evidence="1 11">Amino-acid biosynthesis; L-histidine biosynthesis; L-histidine from 5-phospho-alpha-D-ribose 1-diphosphate: step 5/9.</text>
</comment>
<evidence type="ECO:0000256" key="5">
    <source>
        <dbReference type="ARBA" id="ARBA00022962"/>
    </source>
</evidence>
<evidence type="ECO:0000256" key="4">
    <source>
        <dbReference type="ARBA" id="ARBA00022801"/>
    </source>
</evidence>
<sequence>MSTAAIVDYGVGNLFSLTGALRRLGAPTVVTSDADAIRAADAIILPGVGAFGDAAARLRASGLADVLDERIGAGVPLMGICLGMQLLFERSFEYGEHAGLGYLPGSVVPLSEAFARDGIDLKVPHMGWNALDRVRDDVLIADVPEGACVYFVHSYVADARPEHLVAIAGYGIDVPAIVRAGNVCGCQFHPEKSGDVGLSILAAFLDDAKGGRI</sequence>
<dbReference type="Gene3D" id="3.40.50.880">
    <property type="match status" value="1"/>
</dbReference>
<comment type="function">
    <text evidence="8 11">IGPS catalyzes the conversion of PRFAR and glutamine to IGP, AICAR and glutamate. The HisH subunit catalyzes the hydrolysis of glutamine to glutamate and ammonia as part of the synthesis of IGP and AICAR. The resulting ammonia molecule is channeled to the active site of HisF.</text>
</comment>
<evidence type="ECO:0000256" key="11">
    <source>
        <dbReference type="HAMAP-Rule" id="MF_00278"/>
    </source>
</evidence>
<dbReference type="InterPro" id="IPR010139">
    <property type="entry name" value="Imidazole-glycPsynth_HisH"/>
</dbReference>
<dbReference type="CDD" id="cd01748">
    <property type="entry name" value="GATase1_IGP_Synthase"/>
    <property type="match status" value="1"/>
</dbReference>
<comment type="catalytic activity">
    <reaction evidence="9 11">
        <text>5-[(5-phospho-1-deoxy-D-ribulos-1-ylimino)methylamino]-1-(5-phospho-beta-D-ribosyl)imidazole-4-carboxamide + L-glutamine = D-erythro-1-(imidazol-4-yl)glycerol 3-phosphate + 5-amino-1-(5-phospho-beta-D-ribosyl)imidazole-4-carboxamide + L-glutamate + H(+)</text>
        <dbReference type="Rhea" id="RHEA:24793"/>
        <dbReference type="ChEBI" id="CHEBI:15378"/>
        <dbReference type="ChEBI" id="CHEBI:29985"/>
        <dbReference type="ChEBI" id="CHEBI:58278"/>
        <dbReference type="ChEBI" id="CHEBI:58359"/>
        <dbReference type="ChEBI" id="CHEBI:58475"/>
        <dbReference type="ChEBI" id="CHEBI:58525"/>
        <dbReference type="EC" id="4.3.2.10"/>
    </reaction>
</comment>
<dbReference type="SUPFAM" id="SSF52317">
    <property type="entry name" value="Class I glutamine amidotransferase-like"/>
    <property type="match status" value="1"/>
</dbReference>
<evidence type="ECO:0000256" key="1">
    <source>
        <dbReference type="ARBA" id="ARBA00005091"/>
    </source>
</evidence>
<keyword evidence="15" id="KW-1185">Reference proteome</keyword>
<feature type="domain" description="Glutamine amidotransferase" evidence="13">
    <location>
        <begin position="6"/>
        <end position="204"/>
    </location>
</feature>
<dbReference type="GO" id="GO:0004359">
    <property type="term" value="F:glutaminase activity"/>
    <property type="evidence" value="ECO:0007669"/>
    <property type="project" value="UniProtKB-EC"/>
</dbReference>
<dbReference type="RefSeq" id="WP_006362999.1">
    <property type="nucleotide sequence ID" value="NZ_GG700631.1"/>
</dbReference>
<dbReference type="Pfam" id="PF00117">
    <property type="entry name" value="GATase"/>
    <property type="match status" value="1"/>
</dbReference>
<keyword evidence="14" id="KW-0808">Transferase</keyword>
<keyword evidence="4 11" id="KW-0378">Hydrolase</keyword>
<feature type="active site" evidence="11 12">
    <location>
        <position position="189"/>
    </location>
</feature>
<evidence type="ECO:0000256" key="6">
    <source>
        <dbReference type="ARBA" id="ARBA00023102"/>
    </source>
</evidence>
<dbReference type="PIRSF" id="PIRSF000495">
    <property type="entry name" value="Amidotransf_hisH"/>
    <property type="match status" value="1"/>
</dbReference>
<dbReference type="OrthoDB" id="9807137at2"/>
<evidence type="ECO:0000259" key="13">
    <source>
        <dbReference type="Pfam" id="PF00117"/>
    </source>
</evidence>
<keyword evidence="3 11" id="KW-0028">Amino-acid biosynthesis</keyword>
<keyword evidence="14" id="KW-0328">Glycosyltransferase</keyword>
<dbReference type="eggNOG" id="COG0118">
    <property type="taxonomic scope" value="Bacteria"/>
</dbReference>
<dbReference type="PANTHER" id="PTHR42701:SF1">
    <property type="entry name" value="IMIDAZOLE GLYCEROL PHOSPHATE SYNTHASE SUBUNIT HISH"/>
    <property type="match status" value="1"/>
</dbReference>
<keyword evidence="6 11" id="KW-0368">Histidine biosynthesis</keyword>
<comment type="catalytic activity">
    <reaction evidence="10 11">
        <text>L-glutamine + H2O = L-glutamate + NH4(+)</text>
        <dbReference type="Rhea" id="RHEA:15889"/>
        <dbReference type="ChEBI" id="CHEBI:15377"/>
        <dbReference type="ChEBI" id="CHEBI:28938"/>
        <dbReference type="ChEBI" id="CHEBI:29985"/>
        <dbReference type="ChEBI" id="CHEBI:58359"/>
        <dbReference type="EC" id="3.5.1.2"/>
    </reaction>
</comment>
<feature type="active site" evidence="11 12">
    <location>
        <position position="191"/>
    </location>
</feature>
<comment type="caution">
    <text evidence="14">The sequence shown here is derived from an EMBL/GenBank/DDBJ whole genome shotgun (WGS) entry which is preliminary data.</text>
</comment>
<keyword evidence="7 11" id="KW-0456">Lyase</keyword>
<evidence type="ECO:0000256" key="3">
    <source>
        <dbReference type="ARBA" id="ARBA00022605"/>
    </source>
</evidence>
<dbReference type="STRING" id="649764.HMPREF0762_01722"/>
<dbReference type="NCBIfam" id="TIGR01855">
    <property type="entry name" value="IMP_synth_hisH"/>
    <property type="match status" value="1"/>
</dbReference>
<dbReference type="InterPro" id="IPR017926">
    <property type="entry name" value="GATASE"/>
</dbReference>
<evidence type="ECO:0000256" key="10">
    <source>
        <dbReference type="ARBA" id="ARBA00049534"/>
    </source>
</evidence>
<dbReference type="Proteomes" id="UP000006001">
    <property type="component" value="Unassembled WGS sequence"/>
</dbReference>
<evidence type="ECO:0000256" key="7">
    <source>
        <dbReference type="ARBA" id="ARBA00023239"/>
    </source>
</evidence>
<accession>D0WIP7</accession>
<evidence type="ECO:0000256" key="8">
    <source>
        <dbReference type="ARBA" id="ARBA00025299"/>
    </source>
</evidence>
<dbReference type="EC" id="3.5.1.2" evidence="11"/>
<dbReference type="HOGENOM" id="CLU_071837_2_2_11"/>
<organism evidence="14 15">
    <name type="scientific">Slackia exigua (strain ATCC 700122 / DSM 15923 / CIP 105133 / JCM 11022 / KCTC 5966 / S-7)</name>
    <dbReference type="NCBI Taxonomy" id="649764"/>
    <lineage>
        <taxon>Bacteria</taxon>
        <taxon>Bacillati</taxon>
        <taxon>Actinomycetota</taxon>
        <taxon>Coriobacteriia</taxon>
        <taxon>Eggerthellales</taxon>
        <taxon>Eggerthellaceae</taxon>
        <taxon>Slackia</taxon>
    </lineage>
</organism>
<feature type="active site" description="Nucleophile" evidence="11 12">
    <location>
        <position position="81"/>
    </location>
</feature>
<reference evidence="14" key="1">
    <citation type="submission" date="2009-10" db="EMBL/GenBank/DDBJ databases">
        <authorList>
            <person name="Weinstock G."/>
            <person name="Sodergren E."/>
            <person name="Clifton S."/>
            <person name="Fulton L."/>
            <person name="Fulton B."/>
            <person name="Courtney L."/>
            <person name="Fronick C."/>
            <person name="Harrison M."/>
            <person name="Strong C."/>
            <person name="Farmer C."/>
            <person name="Delahaunty K."/>
            <person name="Markovic C."/>
            <person name="Hall O."/>
            <person name="Minx P."/>
            <person name="Tomlinson C."/>
            <person name="Mitreva M."/>
            <person name="Nelson J."/>
            <person name="Hou S."/>
            <person name="Wollam A."/>
            <person name="Pepin K.H."/>
            <person name="Johnson M."/>
            <person name="Bhonagiri V."/>
            <person name="Nash W.E."/>
            <person name="Warren W."/>
            <person name="Chinwalla A."/>
            <person name="Mardis E.R."/>
            <person name="Wilson R.K."/>
        </authorList>
    </citation>
    <scope>NUCLEOTIDE SEQUENCE [LARGE SCALE GENOMIC DNA]</scope>
    <source>
        <strain evidence="14">ATCC 700122</strain>
    </source>
</reference>
<comment type="subcellular location">
    <subcellularLocation>
        <location evidence="11">Cytoplasm</location>
    </subcellularLocation>
</comment>
<protein>
    <recommendedName>
        <fullName evidence="11">Imidazole glycerol phosphate synthase subunit HisH</fullName>
        <ecNumber evidence="11">4.3.2.10</ecNumber>
    </recommendedName>
    <alternativeName>
        <fullName evidence="11">IGP synthase glutaminase subunit</fullName>
        <ecNumber evidence="11">3.5.1.2</ecNumber>
    </alternativeName>
    <alternativeName>
        <fullName evidence="11">IGP synthase subunit HisH</fullName>
    </alternativeName>
    <alternativeName>
        <fullName evidence="11">ImGP synthase subunit HisH</fullName>
        <shortName evidence="11">IGPS subunit HisH</shortName>
    </alternativeName>
</protein>
<keyword evidence="5 11" id="KW-0315">Glutamine amidotransferase</keyword>
<keyword evidence="11" id="KW-0963">Cytoplasm</keyword>
<dbReference type="EMBL" id="ACUX02000017">
    <property type="protein sequence ID" value="EEZ60646.1"/>
    <property type="molecule type" value="Genomic_DNA"/>
</dbReference>
<comment type="subunit">
    <text evidence="2 11">Heterodimer of HisH and HisF.</text>
</comment>
<name>D0WIP7_SLAES</name>
<dbReference type="GO" id="GO:0000107">
    <property type="term" value="F:imidazoleglycerol-phosphate synthase activity"/>
    <property type="evidence" value="ECO:0007669"/>
    <property type="project" value="UniProtKB-UniRule"/>
</dbReference>
<dbReference type="GeneID" id="85008201"/>
<dbReference type="PROSITE" id="PS51273">
    <property type="entry name" value="GATASE_TYPE_1"/>
    <property type="match status" value="1"/>
</dbReference>
<dbReference type="GO" id="GO:0016829">
    <property type="term" value="F:lyase activity"/>
    <property type="evidence" value="ECO:0007669"/>
    <property type="project" value="UniProtKB-KW"/>
</dbReference>
<evidence type="ECO:0000256" key="12">
    <source>
        <dbReference type="PIRSR" id="PIRSR000495-1"/>
    </source>
</evidence>
<evidence type="ECO:0000256" key="9">
    <source>
        <dbReference type="ARBA" id="ARBA00047838"/>
    </source>
</evidence>
<proteinExistence type="inferred from homology"/>
<evidence type="ECO:0000313" key="15">
    <source>
        <dbReference type="Proteomes" id="UP000006001"/>
    </source>
</evidence>